<evidence type="ECO:0000256" key="1">
    <source>
        <dbReference type="PROSITE-ProRule" id="PRU00339"/>
    </source>
</evidence>
<keyword evidence="3" id="KW-1133">Transmembrane helix</keyword>
<accession>A0ABN2WY55</accession>
<reference evidence="4 5" key="1">
    <citation type="journal article" date="2019" name="Int. J. Syst. Evol. Microbiol.">
        <title>The Global Catalogue of Microorganisms (GCM) 10K type strain sequencing project: providing services to taxonomists for standard genome sequencing and annotation.</title>
        <authorList>
            <consortium name="The Broad Institute Genomics Platform"/>
            <consortium name="The Broad Institute Genome Sequencing Center for Infectious Disease"/>
            <person name="Wu L."/>
            <person name="Ma J."/>
        </authorList>
    </citation>
    <scope>NUCLEOTIDE SEQUENCE [LARGE SCALE GENOMIC DNA]</scope>
    <source>
        <strain evidence="4 5">JCM 15900</strain>
    </source>
</reference>
<protein>
    <recommendedName>
        <fullName evidence="6">Tetratricopeptide repeat-containing protein</fullName>
    </recommendedName>
</protein>
<feature type="compositionally biased region" description="Acidic residues" evidence="2">
    <location>
        <begin position="231"/>
        <end position="265"/>
    </location>
</feature>
<dbReference type="Proteomes" id="UP001500984">
    <property type="component" value="Unassembled WGS sequence"/>
</dbReference>
<evidence type="ECO:0000313" key="4">
    <source>
        <dbReference type="EMBL" id="GAA2101458.1"/>
    </source>
</evidence>
<evidence type="ECO:0008006" key="6">
    <source>
        <dbReference type="Google" id="ProtNLM"/>
    </source>
</evidence>
<feature type="compositionally biased region" description="Gly residues" evidence="2">
    <location>
        <begin position="267"/>
        <end position="291"/>
    </location>
</feature>
<keyword evidence="3" id="KW-0472">Membrane</keyword>
<dbReference type="PROSITE" id="PS50005">
    <property type="entry name" value="TPR"/>
    <property type="match status" value="1"/>
</dbReference>
<feature type="compositionally biased region" description="Low complexity" evidence="2">
    <location>
        <begin position="12"/>
        <end position="46"/>
    </location>
</feature>
<evidence type="ECO:0000313" key="5">
    <source>
        <dbReference type="Proteomes" id="UP001500984"/>
    </source>
</evidence>
<feature type="region of interest" description="Disordered" evidence="2">
    <location>
        <begin position="1"/>
        <end position="55"/>
    </location>
</feature>
<feature type="repeat" description="TPR" evidence="1">
    <location>
        <begin position="124"/>
        <end position="157"/>
    </location>
</feature>
<keyword evidence="5" id="KW-1185">Reference proteome</keyword>
<sequence>MNGTEQGTQTEAPVATAGSEAGAAGAAAGSAGAAAGSVGPGKASGKTPGKASGRVRRGAGGVLRALRRHLGLLAVVVVLLAAGGFSGTVHWQLQAARSAYAGGDFDAAQASGERFLRLSPWERHKGHFAVGTAHAGAGRLDEAEAALGRALELTPEADECAVRQNLALVQEEQADTLRDSGDTDGANSRYDAARATLEDAPEECRPEGSEQDQQMDGQQERVEGSQKEMNSPEEAEPEEDQASEDSGEGSGEGDGDAPPEEEAEGSEPGGGSEEGGQDAGGGSEESPGEGGAESEKLEELRKRQGESEERYSESNSGQGSGVRGPDVKPW</sequence>
<keyword evidence="3" id="KW-0812">Transmembrane</keyword>
<evidence type="ECO:0000256" key="3">
    <source>
        <dbReference type="SAM" id="Phobius"/>
    </source>
</evidence>
<dbReference type="SUPFAM" id="SSF48452">
    <property type="entry name" value="TPR-like"/>
    <property type="match status" value="1"/>
</dbReference>
<dbReference type="Gene3D" id="1.25.40.10">
    <property type="entry name" value="Tetratricopeptide repeat domain"/>
    <property type="match status" value="1"/>
</dbReference>
<feature type="compositionally biased region" description="Basic and acidic residues" evidence="2">
    <location>
        <begin position="293"/>
        <end position="312"/>
    </location>
</feature>
<feature type="region of interest" description="Disordered" evidence="2">
    <location>
        <begin position="196"/>
        <end position="330"/>
    </location>
</feature>
<comment type="caution">
    <text evidence="4">The sequence shown here is derived from an EMBL/GenBank/DDBJ whole genome shotgun (WGS) entry which is preliminary data.</text>
</comment>
<dbReference type="RefSeq" id="WP_344337499.1">
    <property type="nucleotide sequence ID" value="NZ_BAAAPZ010000011.1"/>
</dbReference>
<proteinExistence type="predicted"/>
<evidence type="ECO:0000256" key="2">
    <source>
        <dbReference type="SAM" id="MobiDB-lite"/>
    </source>
</evidence>
<organism evidence="4 5">
    <name type="scientific">Brevibacterium salitolerans</name>
    <dbReference type="NCBI Taxonomy" id="1403566"/>
    <lineage>
        <taxon>Bacteria</taxon>
        <taxon>Bacillati</taxon>
        <taxon>Actinomycetota</taxon>
        <taxon>Actinomycetes</taxon>
        <taxon>Micrococcales</taxon>
        <taxon>Brevibacteriaceae</taxon>
        <taxon>Brevibacterium</taxon>
    </lineage>
</organism>
<dbReference type="InterPro" id="IPR019734">
    <property type="entry name" value="TPR_rpt"/>
</dbReference>
<feature type="transmembrane region" description="Helical" evidence="3">
    <location>
        <begin position="70"/>
        <end position="91"/>
    </location>
</feature>
<dbReference type="InterPro" id="IPR011990">
    <property type="entry name" value="TPR-like_helical_dom_sf"/>
</dbReference>
<dbReference type="EMBL" id="BAAAPZ010000011">
    <property type="protein sequence ID" value="GAA2101458.1"/>
    <property type="molecule type" value="Genomic_DNA"/>
</dbReference>
<gene>
    <name evidence="4" type="ORF">GCM10009823_24230</name>
</gene>
<name>A0ABN2WY55_9MICO</name>
<feature type="compositionally biased region" description="Polar residues" evidence="2">
    <location>
        <begin position="1"/>
        <end position="11"/>
    </location>
</feature>
<keyword evidence="1" id="KW-0802">TPR repeat</keyword>